<feature type="region of interest" description="Disordered" evidence="6">
    <location>
        <begin position="927"/>
        <end position="969"/>
    </location>
</feature>
<evidence type="ECO:0000259" key="7">
    <source>
        <dbReference type="Pfam" id="PF05426"/>
    </source>
</evidence>
<feature type="region of interest" description="Disordered" evidence="6">
    <location>
        <begin position="824"/>
        <end position="853"/>
    </location>
</feature>
<comment type="similarity">
    <text evidence="2">Belongs to the RxLR effector family.</text>
</comment>
<evidence type="ECO:0000313" key="8">
    <source>
        <dbReference type="EMBL" id="KAG2532133.1"/>
    </source>
</evidence>
<sequence length="969" mass="109978">MLVRTIGNALPPRHDPTRAFQNLRFILQHEDLQDDEVGTHWVLNRLADSDVAQQFRDLLTEFGAAFTELPLELDVHAKAPFHVVLEDEGVDRVHHKNRKQDQWTKVQNTNAFYGSKNRYALGINVARNAMLDIARESGAKWLLPWDQACFVTREAWHQIKRDLDAAAPGHKYFVSFMDRLAEENDVIFSPGYKAHPWEEPQIIFRNDAVERFDEQLRYGQRDKAALLVRLQVPGPWDDWGWSTWERRRTYANMSKDVSGENKVLSTGYVLRLYSGLASGIEENTRAASFWREMRRAKGVVAELDKLEERVMVELLNYRPDKLLIYNEALLRQYSDQIHTELVSVLLADADRALHVLKPWTVMINGALDPERDPRIFANFYDHHEGDGILDDGEMFRNMAYNTTTLVLAWRLTNNTQYALQAASFLDTWCANPTSAMRATLQYADMSYQKLLTSKTGVTRGSAMGIRHTAVMPMLLDAIRLLNASWSSDSRAWVLPDELSGKITLWARALFDDLRSEYALDTFRSSSGLFGLLYDVQVAALAAFLDDPKTLRYTLGTMQGRLVAMLTHEEKLLIPTGVATKAYTLLTLAAWGAAVNFAQQFGLAEHLFQFDLTRTHREERVDVNGGLLCRFIGHSTTSFYYELAMRLLNVVLVAVVALIVIAGIVQAKTPDAALSAIDTGVNNDHRLLRIHKSTTHVDSVAAEERGLASLKAKLFKFQLKIAMPSIKKSLEEVVKSLLNCPRLVCDAGQHRSVSNFLPSDQVEKSEKSEKSEKMFSTWDIVRPRLWHPMSMLELSMMDTETMPQLSMSMRNVPGVNSDEEFFKDLPTTERQKETKAKEPETGNEQAFSSYSFSSSSVVDEEGRMVMSTRRRYEDSSGRLKAEHERELLGKRMKTVWNRKNTKDEGEHHTICSQGTADDFEKLWSQTAFGKAQQKKSKELKESGDEASKTSSSEKHQAVKQSQTAPTSKAA</sequence>
<evidence type="ECO:0000256" key="4">
    <source>
        <dbReference type="ARBA" id="ARBA00022729"/>
    </source>
</evidence>
<reference evidence="11 12" key="2">
    <citation type="submission" date="2018-07" db="EMBL/GenBank/DDBJ databases">
        <title>Genome sequencing of oomycete isolates from Chile give support for New Zealand origin for Phytophthora kernoviae and make available the first Nothophytophthora sp. genome.</title>
        <authorList>
            <person name="Studholme D.J."/>
            <person name="Sanfuentes E."/>
            <person name="Panda P."/>
            <person name="Hill R."/>
            <person name="Sambles C."/>
            <person name="Grant M."/>
            <person name="Williams N.M."/>
            <person name="Mcdougal R.L."/>
        </authorList>
    </citation>
    <scope>NUCLEOTIDE SEQUENCE [LARGE SCALE GENOMIC DNA]</scope>
    <source>
        <strain evidence="9">Chile2</strain>
        <strain evidence="10">Chile4</strain>
    </source>
</reference>
<keyword evidence="4" id="KW-0732">Signal</keyword>
<dbReference type="Pfam" id="PF05426">
    <property type="entry name" value="Alginate_lyase"/>
    <property type="match status" value="1"/>
</dbReference>
<feature type="compositionally biased region" description="Basic and acidic residues" evidence="6">
    <location>
        <begin position="934"/>
        <end position="955"/>
    </location>
</feature>
<feature type="compositionally biased region" description="Basic and acidic residues" evidence="6">
    <location>
        <begin position="824"/>
        <end position="839"/>
    </location>
</feature>
<dbReference type="InterPro" id="IPR008929">
    <property type="entry name" value="Chondroitin_lyas"/>
</dbReference>
<name>A0A3R7MQY5_9STRA</name>
<accession>A0A3R7MQY5</accession>
<dbReference type="Proteomes" id="UP000285883">
    <property type="component" value="Unassembled WGS sequence"/>
</dbReference>
<dbReference type="Proteomes" id="UP000785171">
    <property type="component" value="Unassembled WGS sequence"/>
</dbReference>
<keyword evidence="11" id="KW-1185">Reference proteome</keyword>
<dbReference type="Pfam" id="PF16810">
    <property type="entry name" value="RXLR"/>
    <property type="match status" value="1"/>
</dbReference>
<evidence type="ECO:0000313" key="12">
    <source>
        <dbReference type="Proteomes" id="UP000285883"/>
    </source>
</evidence>
<dbReference type="InterPro" id="IPR031825">
    <property type="entry name" value="RXLR"/>
</dbReference>
<dbReference type="InterPro" id="IPR008397">
    <property type="entry name" value="Alginate_lyase_dom"/>
</dbReference>
<evidence type="ECO:0000256" key="3">
    <source>
        <dbReference type="ARBA" id="ARBA00022525"/>
    </source>
</evidence>
<evidence type="ECO:0000313" key="10">
    <source>
        <dbReference type="EMBL" id="RLN85472.1"/>
    </source>
</evidence>
<evidence type="ECO:0000256" key="5">
    <source>
        <dbReference type="ARBA" id="ARBA00023239"/>
    </source>
</evidence>
<comment type="caution">
    <text evidence="9">The sequence shown here is derived from an EMBL/GenBank/DDBJ whole genome shotgun (WGS) entry which is preliminary data.</text>
</comment>
<comment type="subcellular location">
    <subcellularLocation>
        <location evidence="1">Secreted</location>
    </subcellularLocation>
</comment>
<dbReference type="EMBL" id="JPWV03000006">
    <property type="protein sequence ID" value="KAG2532133.1"/>
    <property type="molecule type" value="Genomic_DNA"/>
</dbReference>
<dbReference type="AlphaFoldDB" id="A0A3R7MQY5"/>
<keyword evidence="3" id="KW-0964">Secreted</keyword>
<feature type="compositionally biased region" description="Polar residues" evidence="6">
    <location>
        <begin position="957"/>
        <end position="969"/>
    </location>
</feature>
<dbReference type="EMBL" id="MBDN02000008">
    <property type="protein sequence ID" value="RLN85472.1"/>
    <property type="molecule type" value="Genomic_DNA"/>
</dbReference>
<evidence type="ECO:0000256" key="2">
    <source>
        <dbReference type="ARBA" id="ARBA00010400"/>
    </source>
</evidence>
<feature type="domain" description="Alginate lyase" evidence="7">
    <location>
        <begin position="391"/>
        <end position="556"/>
    </location>
</feature>
<dbReference type="GO" id="GO:0016829">
    <property type="term" value="F:lyase activity"/>
    <property type="evidence" value="ECO:0007669"/>
    <property type="project" value="UniProtKB-KW"/>
</dbReference>
<dbReference type="Gene3D" id="1.50.10.100">
    <property type="entry name" value="Chondroitin AC/alginate lyase"/>
    <property type="match status" value="1"/>
</dbReference>
<evidence type="ECO:0000313" key="9">
    <source>
        <dbReference type="EMBL" id="RLN26029.1"/>
    </source>
</evidence>
<dbReference type="EMBL" id="MAYM02001187">
    <property type="protein sequence ID" value="RLN26029.1"/>
    <property type="molecule type" value="Genomic_DNA"/>
</dbReference>
<keyword evidence="5" id="KW-0456">Lyase</keyword>
<evidence type="ECO:0000256" key="1">
    <source>
        <dbReference type="ARBA" id="ARBA00004613"/>
    </source>
</evidence>
<reference evidence="8" key="3">
    <citation type="submission" date="2020-06" db="EMBL/GenBank/DDBJ databases">
        <authorList>
            <person name="Studholme D.J."/>
        </authorList>
    </citation>
    <scope>NUCLEOTIDE SEQUENCE</scope>
    <source>
        <strain evidence="8">NZFS 2646</strain>
    </source>
</reference>
<organism evidence="9 12">
    <name type="scientific">Phytophthora kernoviae</name>
    <dbReference type="NCBI Taxonomy" id="325452"/>
    <lineage>
        <taxon>Eukaryota</taxon>
        <taxon>Sar</taxon>
        <taxon>Stramenopiles</taxon>
        <taxon>Oomycota</taxon>
        <taxon>Peronosporomycetes</taxon>
        <taxon>Peronosporales</taxon>
        <taxon>Peronosporaceae</taxon>
        <taxon>Phytophthora</taxon>
    </lineage>
</organism>
<evidence type="ECO:0000313" key="11">
    <source>
        <dbReference type="Proteomes" id="UP000285624"/>
    </source>
</evidence>
<gene>
    <name evidence="9" type="ORF">BBI17_000562</name>
    <name evidence="10" type="ORF">BBO99_00000523</name>
    <name evidence="8" type="ORF">JM16_000540</name>
</gene>
<evidence type="ECO:0000256" key="6">
    <source>
        <dbReference type="SAM" id="MobiDB-lite"/>
    </source>
</evidence>
<dbReference type="SUPFAM" id="SSF48230">
    <property type="entry name" value="Chondroitin AC/alginate lyase"/>
    <property type="match status" value="1"/>
</dbReference>
<proteinExistence type="inferred from homology"/>
<dbReference type="Proteomes" id="UP000285624">
    <property type="component" value="Unassembled WGS sequence"/>
</dbReference>
<reference evidence="8" key="1">
    <citation type="journal article" date="2015" name="Genom Data">
        <title>Genome sequences of six Phytophthora species associated with forests in New Zealand.</title>
        <authorList>
            <person name="Studholme D.J."/>
            <person name="McDougal R.L."/>
            <person name="Sambles C."/>
            <person name="Hansen E."/>
            <person name="Hardy G."/>
            <person name="Grant M."/>
            <person name="Ganley R.J."/>
            <person name="Williams N.M."/>
        </authorList>
    </citation>
    <scope>NUCLEOTIDE SEQUENCE</scope>
    <source>
        <strain evidence="8">NZFS 2646</strain>
    </source>
</reference>
<protein>
    <recommendedName>
        <fullName evidence="7">Alginate lyase domain-containing protein</fullName>
    </recommendedName>
</protein>